<proteinExistence type="predicted"/>
<keyword evidence="2" id="KW-1185">Reference proteome</keyword>
<organism evidence="1 2">
    <name type="scientific">Brassica carinata</name>
    <name type="common">Ethiopian mustard</name>
    <name type="synonym">Abyssinian cabbage</name>
    <dbReference type="NCBI Taxonomy" id="52824"/>
    <lineage>
        <taxon>Eukaryota</taxon>
        <taxon>Viridiplantae</taxon>
        <taxon>Streptophyta</taxon>
        <taxon>Embryophyta</taxon>
        <taxon>Tracheophyta</taxon>
        <taxon>Spermatophyta</taxon>
        <taxon>Magnoliopsida</taxon>
        <taxon>eudicotyledons</taxon>
        <taxon>Gunneridae</taxon>
        <taxon>Pentapetalae</taxon>
        <taxon>rosids</taxon>
        <taxon>malvids</taxon>
        <taxon>Brassicales</taxon>
        <taxon>Brassicaceae</taxon>
        <taxon>Brassiceae</taxon>
        <taxon>Brassica</taxon>
    </lineage>
</organism>
<protein>
    <submittedName>
        <fullName evidence="1">Uncharacterized protein</fullName>
    </submittedName>
</protein>
<evidence type="ECO:0000313" key="2">
    <source>
        <dbReference type="Proteomes" id="UP000886595"/>
    </source>
</evidence>
<dbReference type="Proteomes" id="UP000886595">
    <property type="component" value="Unassembled WGS sequence"/>
</dbReference>
<dbReference type="AlphaFoldDB" id="A0A8X7VAE8"/>
<comment type="caution">
    <text evidence="1">The sequence shown here is derived from an EMBL/GenBank/DDBJ whole genome shotgun (WGS) entry which is preliminary data.</text>
</comment>
<dbReference type="EMBL" id="JAAMPC010000006">
    <property type="protein sequence ID" value="KAG2307341.1"/>
    <property type="molecule type" value="Genomic_DNA"/>
</dbReference>
<reference evidence="1 2" key="1">
    <citation type="submission" date="2020-02" db="EMBL/GenBank/DDBJ databases">
        <authorList>
            <person name="Ma Q."/>
            <person name="Huang Y."/>
            <person name="Song X."/>
            <person name="Pei D."/>
        </authorList>
    </citation>
    <scope>NUCLEOTIDE SEQUENCE [LARGE SCALE GENOMIC DNA]</scope>
    <source>
        <strain evidence="1">Sxm20200214</strain>
        <tissue evidence="1">Leaf</tissue>
    </source>
</reference>
<sequence length="79" mass="9200">MKADLENAEQKVPEIRKNNNNVCELSMIQEPATNGVKRMMETMEILITLERSYELKTSMLTVVFLRQIILVTIFLELEL</sequence>
<gene>
    <name evidence="1" type="ORF">Bca52824_027089</name>
</gene>
<accession>A0A8X7VAE8</accession>
<name>A0A8X7VAE8_BRACI</name>
<evidence type="ECO:0000313" key="1">
    <source>
        <dbReference type="EMBL" id="KAG2307341.1"/>
    </source>
</evidence>